<evidence type="ECO:0000259" key="6">
    <source>
        <dbReference type="PROSITE" id="PS50853"/>
    </source>
</evidence>
<dbReference type="SMART" id="SM00060">
    <property type="entry name" value="FN3"/>
    <property type="match status" value="1"/>
</dbReference>
<evidence type="ECO:0000256" key="1">
    <source>
        <dbReference type="ARBA" id="ARBA00009865"/>
    </source>
</evidence>
<dbReference type="SUPFAM" id="SSF75005">
    <property type="entry name" value="Arabinanase/levansucrase/invertase"/>
    <property type="match status" value="1"/>
</dbReference>
<dbReference type="InterPro" id="IPR003961">
    <property type="entry name" value="FN3_dom"/>
</dbReference>
<dbReference type="Pfam" id="PF04616">
    <property type="entry name" value="Glyco_hydro_43"/>
    <property type="match status" value="1"/>
</dbReference>
<keyword evidence="2" id="KW-0378">Hydrolase</keyword>
<keyword evidence="8" id="KW-1185">Reference proteome</keyword>
<dbReference type="PANTHER" id="PTHR42812">
    <property type="entry name" value="BETA-XYLOSIDASE"/>
    <property type="match status" value="1"/>
</dbReference>
<protein>
    <submittedName>
        <fullName evidence="7">Family 43 glycosylhydrolase</fullName>
    </submittedName>
</protein>
<dbReference type="Pfam" id="PF00754">
    <property type="entry name" value="F5_F8_type_C"/>
    <property type="match status" value="1"/>
</dbReference>
<dbReference type="InterPro" id="IPR036116">
    <property type="entry name" value="FN3_sf"/>
</dbReference>
<dbReference type="InterPro" id="IPR023296">
    <property type="entry name" value="Glyco_hydro_beta-prop_sf"/>
</dbReference>
<dbReference type="Gene3D" id="2.115.10.20">
    <property type="entry name" value="Glycosyl hydrolase domain, family 43"/>
    <property type="match status" value="1"/>
</dbReference>
<feature type="domain" description="F5/8 type C" evidence="5">
    <location>
        <begin position="324"/>
        <end position="501"/>
    </location>
</feature>
<keyword evidence="4" id="KW-0119">Carbohydrate metabolism</keyword>
<dbReference type="PROSITE" id="PS50853">
    <property type="entry name" value="FN3"/>
    <property type="match status" value="1"/>
</dbReference>
<keyword evidence="4" id="KW-0624">Polysaccharide degradation</keyword>
<name>A0ABW2KJ30_9ACTN</name>
<dbReference type="InterPro" id="IPR051795">
    <property type="entry name" value="Glycosyl_Hydrlase_43"/>
</dbReference>
<keyword evidence="3" id="KW-0326">Glycosidase</keyword>
<comment type="caution">
    <text evidence="7">The sequence shown here is derived from an EMBL/GenBank/DDBJ whole genome shotgun (WGS) entry which is preliminary data.</text>
</comment>
<dbReference type="SUPFAM" id="SSF49785">
    <property type="entry name" value="Galactose-binding domain-like"/>
    <property type="match status" value="1"/>
</dbReference>
<dbReference type="InterPro" id="IPR008979">
    <property type="entry name" value="Galactose-bd-like_sf"/>
</dbReference>
<dbReference type="Proteomes" id="UP001596540">
    <property type="component" value="Unassembled WGS sequence"/>
</dbReference>
<dbReference type="RefSeq" id="WP_379872543.1">
    <property type="nucleotide sequence ID" value="NZ_JBHTBH010000009.1"/>
</dbReference>
<feature type="domain" description="Fibronectin type-III" evidence="6">
    <location>
        <begin position="506"/>
        <end position="594"/>
    </location>
</feature>
<dbReference type="CDD" id="cd08982">
    <property type="entry name" value="GH43-like"/>
    <property type="match status" value="1"/>
</dbReference>
<evidence type="ECO:0000256" key="2">
    <source>
        <dbReference type="ARBA" id="ARBA00022801"/>
    </source>
</evidence>
<gene>
    <name evidence="7" type="ORF">ACFQRF_19365</name>
</gene>
<comment type="similarity">
    <text evidence="1">Belongs to the glycosyl hydrolase 43 family.</text>
</comment>
<evidence type="ECO:0000259" key="5">
    <source>
        <dbReference type="PROSITE" id="PS50022"/>
    </source>
</evidence>
<evidence type="ECO:0000256" key="3">
    <source>
        <dbReference type="ARBA" id="ARBA00023295"/>
    </source>
</evidence>
<reference evidence="8" key="1">
    <citation type="journal article" date="2019" name="Int. J. Syst. Evol. Microbiol.">
        <title>The Global Catalogue of Microorganisms (GCM) 10K type strain sequencing project: providing services to taxonomists for standard genome sequencing and annotation.</title>
        <authorList>
            <consortium name="The Broad Institute Genomics Platform"/>
            <consortium name="The Broad Institute Genome Sequencing Center for Infectious Disease"/>
            <person name="Wu L."/>
            <person name="Ma J."/>
        </authorList>
    </citation>
    <scope>NUCLEOTIDE SEQUENCE [LARGE SCALE GENOMIC DNA]</scope>
    <source>
        <strain evidence="8">CGMCC 4.7382</strain>
    </source>
</reference>
<dbReference type="PANTHER" id="PTHR42812:SF12">
    <property type="entry name" value="BETA-XYLOSIDASE-RELATED"/>
    <property type="match status" value="1"/>
</dbReference>
<sequence>MNRDRVVCNPVDLAYRYQDVRFSGVVNGVSLTEPRRSVHREGADPSIVRFRGRFFLFASMSRGFWHSADLVEWEYRASSTLPAFDYAPDARVIDGALHVCASRKDAPCPFFRSDDPLTEDFAEIAPGPFPFWDPNLFQDTDGSTYLYWGCDNKTPIRGVRVDTNGFTPIGDPVKLVFSDVAAHGWEQVGENHRREPPRTEHERKVAQFLGDDPFIEGAWMTRHRGRYYLQYAAPATESNTYADGYYTASAPLGPFTYSPYSPFSSKPGGFITGAGHGSTFQDAHGNWWHAATMRVSVNDVFERRIGLFPAGFDEDGVLFCNQNFADYPFAVPDGRFDPWTGPAWMLLSYRARATASSTEPGHDAALAADENVRTWWAAAVRDPGQWLALDLGAAMDVHAIQINLADHRLAEVAPRCPDGVDAGHSWRGIFVGHQAAELLVEVSPDGSAWTAVTDTRGTGVDGPHRLVVLDEPCRVRHVRVTAGRLPFDGPFALSGVRVFGTGDGEPPAPVTPHAARVDGRTVRLTWPGSPGAHGYNVRYGPHPGKLYASWLLYERTGLELRALNAGVDYWVAVDAFNENGIAPGPVIAVPSAPDHDVPAADAAGGDQAP</sequence>
<proteinExistence type="inferred from homology"/>
<accession>A0ABW2KJ30</accession>
<evidence type="ECO:0000313" key="7">
    <source>
        <dbReference type="EMBL" id="MFC7329898.1"/>
    </source>
</evidence>
<dbReference type="InterPro" id="IPR006710">
    <property type="entry name" value="Glyco_hydro_43"/>
</dbReference>
<dbReference type="CDD" id="cd00063">
    <property type="entry name" value="FN3"/>
    <property type="match status" value="1"/>
</dbReference>
<dbReference type="PROSITE" id="PS50022">
    <property type="entry name" value="FA58C_3"/>
    <property type="match status" value="1"/>
</dbReference>
<dbReference type="Gene3D" id="2.60.120.260">
    <property type="entry name" value="Galactose-binding domain-like"/>
    <property type="match status" value="1"/>
</dbReference>
<dbReference type="InterPro" id="IPR000421">
    <property type="entry name" value="FA58C"/>
</dbReference>
<evidence type="ECO:0000313" key="8">
    <source>
        <dbReference type="Proteomes" id="UP001596540"/>
    </source>
</evidence>
<evidence type="ECO:0000256" key="4">
    <source>
        <dbReference type="ARBA" id="ARBA00023326"/>
    </source>
</evidence>
<dbReference type="EMBL" id="JBHTBH010000009">
    <property type="protein sequence ID" value="MFC7329898.1"/>
    <property type="molecule type" value="Genomic_DNA"/>
</dbReference>
<dbReference type="Gene3D" id="2.60.40.10">
    <property type="entry name" value="Immunoglobulins"/>
    <property type="match status" value="1"/>
</dbReference>
<organism evidence="7 8">
    <name type="scientific">Marinactinospora rubrisoli</name>
    <dbReference type="NCBI Taxonomy" id="2715399"/>
    <lineage>
        <taxon>Bacteria</taxon>
        <taxon>Bacillati</taxon>
        <taxon>Actinomycetota</taxon>
        <taxon>Actinomycetes</taxon>
        <taxon>Streptosporangiales</taxon>
        <taxon>Nocardiopsidaceae</taxon>
        <taxon>Marinactinospora</taxon>
    </lineage>
</organism>
<dbReference type="InterPro" id="IPR013783">
    <property type="entry name" value="Ig-like_fold"/>
</dbReference>
<dbReference type="SUPFAM" id="SSF49265">
    <property type="entry name" value="Fibronectin type III"/>
    <property type="match status" value="1"/>
</dbReference>